<reference evidence="1" key="1">
    <citation type="submission" date="2018-02" db="EMBL/GenBank/DDBJ databases">
        <title>Rhizophora mucronata_Transcriptome.</title>
        <authorList>
            <person name="Meera S.P."/>
            <person name="Sreeshan A."/>
            <person name="Augustine A."/>
        </authorList>
    </citation>
    <scope>NUCLEOTIDE SEQUENCE</scope>
    <source>
        <tissue evidence="1">Leaf</tissue>
    </source>
</reference>
<proteinExistence type="predicted"/>
<sequence>MKQQNPRTYNALSPPKDSKLTRNVFLYLAKGRIEGQLTEGLSQSIIFSWVEKVNMENLEVHSYNDVYMFPDACFHGLP</sequence>
<evidence type="ECO:0000313" key="1">
    <source>
        <dbReference type="EMBL" id="MBX67616.1"/>
    </source>
</evidence>
<dbReference type="EMBL" id="GGEC01087132">
    <property type="protein sequence ID" value="MBX67616.1"/>
    <property type="molecule type" value="Transcribed_RNA"/>
</dbReference>
<protein>
    <submittedName>
        <fullName evidence="1">Uncharacterized protein</fullName>
    </submittedName>
</protein>
<accession>A0A2P2QKV5</accession>
<name>A0A2P2QKV5_RHIMU</name>
<organism evidence="1">
    <name type="scientific">Rhizophora mucronata</name>
    <name type="common">Asiatic mangrove</name>
    <dbReference type="NCBI Taxonomy" id="61149"/>
    <lineage>
        <taxon>Eukaryota</taxon>
        <taxon>Viridiplantae</taxon>
        <taxon>Streptophyta</taxon>
        <taxon>Embryophyta</taxon>
        <taxon>Tracheophyta</taxon>
        <taxon>Spermatophyta</taxon>
        <taxon>Magnoliopsida</taxon>
        <taxon>eudicotyledons</taxon>
        <taxon>Gunneridae</taxon>
        <taxon>Pentapetalae</taxon>
        <taxon>rosids</taxon>
        <taxon>fabids</taxon>
        <taxon>Malpighiales</taxon>
        <taxon>Rhizophoraceae</taxon>
        <taxon>Rhizophora</taxon>
    </lineage>
</organism>
<dbReference type="AlphaFoldDB" id="A0A2P2QKV5"/>